<dbReference type="Pfam" id="PF13478">
    <property type="entry name" value="XdhC_C"/>
    <property type="match status" value="1"/>
</dbReference>
<dbReference type="Proteomes" id="UP000228535">
    <property type="component" value="Unassembled WGS sequence"/>
</dbReference>
<sequence>MQKGGPPGPFTFESNFVAPFSASPSLPRDFPVWQHVADCLRRNQPVTLLCVLSSSGSSPGRQGFKMSVAADGMAGSIGGGIMEHKFVELARARMQEANAELMIRPQIHRKEAPEDRSGMICSGEQVLLLYPVPSTDLPQVEATVNTLEQFQRAALRITATGLVVATADAGADFYAYRPGPDWEYREQLGFRDFLTIVGGGHVALALSRVAATLDFEITVLDDRAGLNTHQQNPYAHHKRTVQYDTLAEQVPQGLNQYVVIMTFGYRPDEVALRQLLSHQVKYLGLMGSAAKIKELLGSLLASGYSAAELAHLRAPIGIPIHSRTPEEIAISVAAELIQVRNGG</sequence>
<dbReference type="AlphaFoldDB" id="A0A2M9BLY8"/>
<gene>
    <name evidence="3" type="ORF">CLV45_0370</name>
</gene>
<name>A0A2M9BLY8_9BACT</name>
<feature type="domain" description="XdhC- CoxI" evidence="1">
    <location>
        <begin position="39"/>
        <end position="100"/>
    </location>
</feature>
<dbReference type="InterPro" id="IPR052698">
    <property type="entry name" value="MoCofactor_Util/Proc"/>
</dbReference>
<evidence type="ECO:0000313" key="4">
    <source>
        <dbReference type="Proteomes" id="UP000228535"/>
    </source>
</evidence>
<dbReference type="InterPro" id="IPR003777">
    <property type="entry name" value="XdhC_CoxI"/>
</dbReference>
<evidence type="ECO:0000313" key="3">
    <source>
        <dbReference type="EMBL" id="PJJ58958.1"/>
    </source>
</evidence>
<dbReference type="InterPro" id="IPR027051">
    <property type="entry name" value="XdhC_Rossmann_dom"/>
</dbReference>
<accession>A0A2M9BLY8</accession>
<protein>
    <submittedName>
        <fullName evidence="3">Xanthine dehydrogenase accessory factor</fullName>
    </submittedName>
</protein>
<organism evidence="3 4">
    <name type="scientific">Hymenobacter chitinivorans DSM 11115</name>
    <dbReference type="NCBI Taxonomy" id="1121954"/>
    <lineage>
        <taxon>Bacteria</taxon>
        <taxon>Pseudomonadati</taxon>
        <taxon>Bacteroidota</taxon>
        <taxon>Cytophagia</taxon>
        <taxon>Cytophagales</taxon>
        <taxon>Hymenobacteraceae</taxon>
        <taxon>Hymenobacter</taxon>
    </lineage>
</organism>
<dbReference type="EMBL" id="PGFA01000001">
    <property type="protein sequence ID" value="PJJ58958.1"/>
    <property type="molecule type" value="Genomic_DNA"/>
</dbReference>
<dbReference type="Pfam" id="PF02625">
    <property type="entry name" value="XdhC_CoxI"/>
    <property type="match status" value="1"/>
</dbReference>
<evidence type="ECO:0000259" key="1">
    <source>
        <dbReference type="Pfam" id="PF02625"/>
    </source>
</evidence>
<evidence type="ECO:0000259" key="2">
    <source>
        <dbReference type="Pfam" id="PF13478"/>
    </source>
</evidence>
<dbReference type="Gene3D" id="3.40.50.720">
    <property type="entry name" value="NAD(P)-binding Rossmann-like Domain"/>
    <property type="match status" value="1"/>
</dbReference>
<reference evidence="3 4" key="1">
    <citation type="submission" date="2017-11" db="EMBL/GenBank/DDBJ databases">
        <title>Genomic Encyclopedia of Archaeal and Bacterial Type Strains, Phase II (KMG-II): From Individual Species to Whole Genera.</title>
        <authorList>
            <person name="Goeker M."/>
        </authorList>
    </citation>
    <scope>NUCLEOTIDE SEQUENCE [LARGE SCALE GENOMIC DNA]</scope>
    <source>
        <strain evidence="3 4">DSM 11115</strain>
    </source>
</reference>
<proteinExistence type="predicted"/>
<keyword evidence="4" id="KW-1185">Reference proteome</keyword>
<comment type="caution">
    <text evidence="3">The sequence shown here is derived from an EMBL/GenBank/DDBJ whole genome shotgun (WGS) entry which is preliminary data.</text>
</comment>
<dbReference type="PANTHER" id="PTHR30388">
    <property type="entry name" value="ALDEHYDE OXIDOREDUCTASE MOLYBDENUM COFACTOR ASSEMBLY PROTEIN"/>
    <property type="match status" value="1"/>
</dbReference>
<feature type="domain" description="XdhC Rossmann" evidence="2">
    <location>
        <begin position="194"/>
        <end position="336"/>
    </location>
</feature>
<dbReference type="PANTHER" id="PTHR30388:SF6">
    <property type="entry name" value="XANTHINE DEHYDROGENASE SUBUNIT A-RELATED"/>
    <property type="match status" value="1"/>
</dbReference>